<dbReference type="Proteomes" id="UP001418796">
    <property type="component" value="Unassembled WGS sequence"/>
</dbReference>
<sequence>MDQISESRQIIDKIWHKTPNIVFSQKDKDSLLNLVSIAEKQEINEAIINTLKEELFYMIDMERALLEQIETLKSEKIIAL</sequence>
<organism evidence="1 2">
    <name type="scientific">Alkalicoccobacillus gibsonii</name>
    <dbReference type="NCBI Taxonomy" id="79881"/>
    <lineage>
        <taxon>Bacteria</taxon>
        <taxon>Bacillati</taxon>
        <taxon>Bacillota</taxon>
        <taxon>Bacilli</taxon>
        <taxon>Bacillales</taxon>
        <taxon>Bacillaceae</taxon>
        <taxon>Alkalicoccobacillus</taxon>
    </lineage>
</organism>
<dbReference type="EMBL" id="JBCITK010000002">
    <property type="protein sequence ID" value="MEN0645533.1"/>
    <property type="molecule type" value="Genomic_DNA"/>
</dbReference>
<name>A0ABU9VNP6_9BACI</name>
<evidence type="ECO:0000313" key="2">
    <source>
        <dbReference type="Proteomes" id="UP001418796"/>
    </source>
</evidence>
<gene>
    <name evidence="1" type="ORF">MKY91_20420</name>
</gene>
<protein>
    <submittedName>
        <fullName evidence="1">Uncharacterized protein</fullName>
    </submittedName>
</protein>
<comment type="caution">
    <text evidence="1">The sequence shown here is derived from an EMBL/GenBank/DDBJ whole genome shotgun (WGS) entry which is preliminary data.</text>
</comment>
<dbReference type="RefSeq" id="WP_343132201.1">
    <property type="nucleotide sequence ID" value="NZ_JBCITK010000002.1"/>
</dbReference>
<accession>A0ABU9VNP6</accession>
<keyword evidence="2" id="KW-1185">Reference proteome</keyword>
<reference evidence="1 2" key="1">
    <citation type="submission" date="2024-03" db="EMBL/GenBank/DDBJ databases">
        <title>Bacilli Hybrid Assemblies.</title>
        <authorList>
            <person name="Kovac J."/>
        </authorList>
    </citation>
    <scope>NUCLEOTIDE SEQUENCE [LARGE SCALE GENOMIC DNA]</scope>
    <source>
        <strain evidence="1 2">FSL R7-0666</strain>
    </source>
</reference>
<proteinExistence type="predicted"/>
<evidence type="ECO:0000313" key="1">
    <source>
        <dbReference type="EMBL" id="MEN0645533.1"/>
    </source>
</evidence>